<dbReference type="KEGG" id="sulj:SJPD1_1846"/>
<dbReference type="GO" id="GO:0004331">
    <property type="term" value="F:fructose-2,6-bisphosphate 2-phosphatase activity"/>
    <property type="evidence" value="ECO:0007669"/>
    <property type="project" value="TreeGrafter"/>
</dbReference>
<dbReference type="GO" id="GO:0005829">
    <property type="term" value="C:cytosol"/>
    <property type="evidence" value="ECO:0007669"/>
    <property type="project" value="TreeGrafter"/>
</dbReference>
<dbReference type="RefSeq" id="WP_096046890.1">
    <property type="nucleotide sequence ID" value="NZ_CP023275.1"/>
</dbReference>
<reference evidence="3" key="1">
    <citation type="submission" date="2017-09" db="EMBL/GenBank/DDBJ databases">
        <title>The complete genome of Sulfurospirillum sp. JPD-1.</title>
        <authorList>
            <person name="Goris T."/>
        </authorList>
    </citation>
    <scope>NUCLEOTIDE SEQUENCE [LARGE SCALE GENOMIC DNA]</scope>
    <source>
        <strain evidence="3">JPD-1</strain>
    </source>
</reference>
<dbReference type="AlphaFoldDB" id="A0A290HFD7"/>
<dbReference type="Pfam" id="PF00300">
    <property type="entry name" value="His_Phos_1"/>
    <property type="match status" value="1"/>
</dbReference>
<dbReference type="InterPro" id="IPR013078">
    <property type="entry name" value="His_Pase_superF_clade-1"/>
</dbReference>
<accession>A0A290HFD7</accession>
<dbReference type="GO" id="GO:0043755">
    <property type="term" value="F:alpha-ribazole phosphatase activity"/>
    <property type="evidence" value="ECO:0007669"/>
    <property type="project" value="UniProtKB-EC"/>
</dbReference>
<gene>
    <name evidence="2" type="ORF">SJPD1_1846</name>
</gene>
<proteinExistence type="predicted"/>
<feature type="binding site" evidence="1">
    <location>
        <position position="59"/>
    </location>
    <ligand>
        <name>substrate</name>
    </ligand>
</feature>
<dbReference type="GO" id="GO:0005524">
    <property type="term" value="F:ATP binding"/>
    <property type="evidence" value="ECO:0007669"/>
    <property type="project" value="InterPro"/>
</dbReference>
<dbReference type="InterPro" id="IPR029033">
    <property type="entry name" value="His_PPase_superfam"/>
</dbReference>
<dbReference type="OrthoDB" id="9781415at2"/>
<dbReference type="EC" id="3.1.3.73" evidence="2"/>
<keyword evidence="2" id="KW-0378">Hydrolase</keyword>
<dbReference type="SMART" id="SM00855">
    <property type="entry name" value="PGAM"/>
    <property type="match status" value="1"/>
</dbReference>
<name>A0A290HFD7_9BACT</name>
<evidence type="ECO:0000256" key="1">
    <source>
        <dbReference type="PIRSR" id="PIRSR613078-2"/>
    </source>
</evidence>
<dbReference type="PIRSF" id="PIRSF000709">
    <property type="entry name" value="6PFK_2-Ptase"/>
    <property type="match status" value="1"/>
</dbReference>
<dbReference type="GO" id="GO:0003873">
    <property type="term" value="F:6-phosphofructo-2-kinase activity"/>
    <property type="evidence" value="ECO:0007669"/>
    <property type="project" value="TreeGrafter"/>
</dbReference>
<dbReference type="SUPFAM" id="SSF53254">
    <property type="entry name" value="Phosphoglycerate mutase-like"/>
    <property type="match status" value="1"/>
</dbReference>
<dbReference type="Gene3D" id="3.40.50.1240">
    <property type="entry name" value="Phosphoglycerate mutase-like"/>
    <property type="match status" value="1"/>
</dbReference>
<dbReference type="EMBL" id="CP023275">
    <property type="protein sequence ID" value="ATB69951.1"/>
    <property type="molecule type" value="Genomic_DNA"/>
</dbReference>
<dbReference type="Proteomes" id="UP000217349">
    <property type="component" value="Chromosome"/>
</dbReference>
<dbReference type="GO" id="GO:0006003">
    <property type="term" value="P:fructose 2,6-bisphosphate metabolic process"/>
    <property type="evidence" value="ECO:0007669"/>
    <property type="project" value="InterPro"/>
</dbReference>
<organism evidence="2 3">
    <name type="scientific">Sulfurospirillum diekertiae</name>
    <dbReference type="NCBI Taxonomy" id="1854492"/>
    <lineage>
        <taxon>Bacteria</taxon>
        <taxon>Pseudomonadati</taxon>
        <taxon>Campylobacterota</taxon>
        <taxon>Epsilonproteobacteria</taxon>
        <taxon>Campylobacterales</taxon>
        <taxon>Sulfurospirillaceae</taxon>
        <taxon>Sulfurospirillum</taxon>
    </lineage>
</organism>
<dbReference type="PANTHER" id="PTHR10606">
    <property type="entry name" value="6-PHOSPHOFRUCTO-2-KINASE/FRUCTOSE-2,6-BISPHOSPHATASE"/>
    <property type="match status" value="1"/>
</dbReference>
<evidence type="ECO:0000313" key="2">
    <source>
        <dbReference type="EMBL" id="ATB69951.1"/>
    </source>
</evidence>
<dbReference type="PANTHER" id="PTHR10606:SF44">
    <property type="entry name" value="6-PHOSPHOFRUCTO 2-KINASE_FRUCTOSE 2,6-BISPHOSPHATASE LONG FORM"/>
    <property type="match status" value="1"/>
</dbReference>
<dbReference type="InterPro" id="IPR003094">
    <property type="entry name" value="6Pfruct_kin"/>
</dbReference>
<sequence>MVEKVYLLRHGHIDNGSAKRYLGRTDVPLDTQGKEQAHSLHDYFKTIPIDMIFTSPLKRCVQTARVLCVDKPITYHMVEAFAEIDMGDWENVEMSYIASHNPELYAQRGKDLEYFTPPNGESFHDMAKRVRDAFDAITHHATGTILIIAHAGVNRMILSSILSIEIKDMFTIEQPYACVNELTWDQQRTQWNYQRVL</sequence>
<dbReference type="CDD" id="cd07067">
    <property type="entry name" value="HP_PGM_like"/>
    <property type="match status" value="1"/>
</dbReference>
<protein>
    <submittedName>
        <fullName evidence="2">Alpha-ribazole-5'-phosphate phosphatase</fullName>
        <ecNumber evidence="2">3.1.3.73</ecNumber>
    </submittedName>
</protein>
<evidence type="ECO:0000313" key="3">
    <source>
        <dbReference type="Proteomes" id="UP000217349"/>
    </source>
</evidence>